<dbReference type="EMBL" id="SJKC01000001">
    <property type="protein sequence ID" value="TCC41361.1"/>
    <property type="molecule type" value="Genomic_DNA"/>
</dbReference>
<comment type="caution">
    <text evidence="1">The sequence shown here is derived from an EMBL/GenBank/DDBJ whole genome shotgun (WGS) entry which is preliminary data.</text>
</comment>
<dbReference type="Proteomes" id="UP000294225">
    <property type="component" value="Unassembled WGS sequence"/>
</dbReference>
<dbReference type="AlphaFoldDB" id="A0A4R0J4F7"/>
<sequence>MKPTEFVKVNSQFWGEHLKEAAGHLPVSHRTELPGPMLFPRMMVLTETPDWNILELVGLSREYRTLEVRRQKAAGVEEYFGIGDGRTVVANLQGQNWFKDATITTDAGKSALEQRFPSTGNMLGDVAVGPADELLRFAPGNYSTFDRALLVHTAGESLRAHWVFFALAIHRSEPADKYLDFLRNYSNASPHLDPIGTVSLPVDPAVLKADAFESTYLAHGLQDSTVDEFLDKHESILLSAFDATKLVRQPALGDLQPDFILERADGSHVVGRLELPVVDTVNGKKRRRVFRTPVQDSATELARSAEYLANPENRSQVKSKYDVDITDPRQLVIVASQETVTPAPGVEIIDYDTILRIHLAATA</sequence>
<protein>
    <submittedName>
        <fullName evidence="1">Uncharacterized protein</fullName>
    </submittedName>
</protein>
<name>A0A4R0J4F7_9ACTN</name>
<evidence type="ECO:0000313" key="1">
    <source>
        <dbReference type="EMBL" id="TCC41361.1"/>
    </source>
</evidence>
<reference evidence="1 2" key="1">
    <citation type="submission" date="2019-02" db="EMBL/GenBank/DDBJ databases">
        <title>Kribbella capetownensis sp. nov. and Kribbella speibonae sp. nov., isolated from soil.</title>
        <authorList>
            <person name="Curtis S.M."/>
            <person name="Norton I."/>
            <person name="Everest G.J."/>
            <person name="Meyers P.R."/>
        </authorList>
    </citation>
    <scope>NUCLEOTIDE SEQUENCE [LARGE SCALE GENOMIC DNA]</scope>
    <source>
        <strain evidence="1 2">YM55</strain>
    </source>
</reference>
<organism evidence="1 2">
    <name type="scientific">Kribbella speibonae</name>
    <dbReference type="NCBI Taxonomy" id="1572660"/>
    <lineage>
        <taxon>Bacteria</taxon>
        <taxon>Bacillati</taxon>
        <taxon>Actinomycetota</taxon>
        <taxon>Actinomycetes</taxon>
        <taxon>Propionibacteriales</taxon>
        <taxon>Kribbellaceae</taxon>
        <taxon>Kribbella</taxon>
    </lineage>
</organism>
<accession>A0A4R0J4F7</accession>
<dbReference type="RefSeq" id="WP_131495703.1">
    <property type="nucleotide sequence ID" value="NZ_SJKC01000001.1"/>
</dbReference>
<proteinExistence type="predicted"/>
<evidence type="ECO:0000313" key="2">
    <source>
        <dbReference type="Proteomes" id="UP000294225"/>
    </source>
</evidence>
<gene>
    <name evidence="1" type="ORF">E0H92_06785</name>
</gene>